<gene>
    <name evidence="5" type="ORF">ACEWY4_006872</name>
</gene>
<dbReference type="SMART" id="SM00233">
    <property type="entry name" value="PH"/>
    <property type="match status" value="1"/>
</dbReference>
<name>A0ABD1KET0_9TELE</name>
<dbReference type="InterPro" id="IPR001849">
    <property type="entry name" value="PH_domain"/>
</dbReference>
<feature type="region of interest" description="Disordered" evidence="3">
    <location>
        <begin position="245"/>
        <end position="270"/>
    </location>
</feature>
<dbReference type="Pfam" id="PF02174">
    <property type="entry name" value="IRS"/>
    <property type="match status" value="1"/>
</dbReference>
<proteinExistence type="inferred from homology"/>
<dbReference type="Gene3D" id="2.30.29.30">
    <property type="entry name" value="Pleckstrin-homology domain (PH domain)/Phosphotyrosine-binding domain (PTB)"/>
    <property type="match status" value="2"/>
</dbReference>
<dbReference type="InterPro" id="IPR050996">
    <property type="entry name" value="Docking_Protein_DOK"/>
</dbReference>
<organism evidence="5 6">
    <name type="scientific">Coilia grayii</name>
    <name type="common">Gray's grenadier anchovy</name>
    <dbReference type="NCBI Taxonomy" id="363190"/>
    <lineage>
        <taxon>Eukaryota</taxon>
        <taxon>Metazoa</taxon>
        <taxon>Chordata</taxon>
        <taxon>Craniata</taxon>
        <taxon>Vertebrata</taxon>
        <taxon>Euteleostomi</taxon>
        <taxon>Actinopterygii</taxon>
        <taxon>Neopterygii</taxon>
        <taxon>Teleostei</taxon>
        <taxon>Clupei</taxon>
        <taxon>Clupeiformes</taxon>
        <taxon>Clupeoidei</taxon>
        <taxon>Engraulidae</taxon>
        <taxon>Coilinae</taxon>
        <taxon>Coilia</taxon>
    </lineage>
</organism>
<keyword evidence="6" id="KW-1185">Reference proteome</keyword>
<accession>A0ABD1KET0</accession>
<evidence type="ECO:0000259" key="4">
    <source>
        <dbReference type="PROSITE" id="PS51064"/>
    </source>
</evidence>
<dbReference type="SMART" id="SM01244">
    <property type="entry name" value="IRS"/>
    <property type="match status" value="1"/>
</dbReference>
<dbReference type="SUPFAM" id="SSF50729">
    <property type="entry name" value="PH domain-like"/>
    <property type="match status" value="2"/>
</dbReference>
<reference evidence="5 6" key="1">
    <citation type="submission" date="2024-09" db="EMBL/GenBank/DDBJ databases">
        <title>A chromosome-level genome assembly of Gray's grenadier anchovy, Coilia grayii.</title>
        <authorList>
            <person name="Fu Z."/>
        </authorList>
    </citation>
    <scope>NUCLEOTIDE SEQUENCE [LARGE SCALE GENOMIC DNA]</scope>
    <source>
        <strain evidence="5">G4</strain>
        <tissue evidence="5">Muscle</tissue>
    </source>
</reference>
<feature type="domain" description="IRS-type PTB" evidence="4">
    <location>
        <begin position="147"/>
        <end position="251"/>
    </location>
</feature>
<dbReference type="AlphaFoldDB" id="A0ABD1KET0"/>
<dbReference type="Proteomes" id="UP001591681">
    <property type="component" value="Unassembled WGS sequence"/>
</dbReference>
<dbReference type="InterPro" id="IPR037751">
    <property type="entry name" value="Dok1/2/3_PTB"/>
</dbReference>
<evidence type="ECO:0000313" key="6">
    <source>
        <dbReference type="Proteomes" id="UP001591681"/>
    </source>
</evidence>
<feature type="region of interest" description="Disordered" evidence="3">
    <location>
        <begin position="436"/>
        <end position="470"/>
    </location>
</feature>
<keyword evidence="2" id="KW-0597">Phosphoprotein</keyword>
<dbReference type="SMART" id="SM00310">
    <property type="entry name" value="PTBI"/>
    <property type="match status" value="1"/>
</dbReference>
<evidence type="ECO:0000256" key="3">
    <source>
        <dbReference type="SAM" id="MobiDB-lite"/>
    </source>
</evidence>
<dbReference type="InterPro" id="IPR011993">
    <property type="entry name" value="PH-like_dom_sf"/>
</dbReference>
<sequence length="483" mass="54037">MDTHVKRGEVYLQHQKHGEKWRRMWLVLYPSSRRGVARLEMSDADSGGDKLSVVRSRHPERRVVRLADCVSVVQLPPHAEACPGDNMAAFCVETENRRLIFATDRDACVDWVERVCQIAFPMDTGNGDVQRQELQIEDNKIYVSRDDLSEFRVNIQLTEASTRCGLKGAYWLHAGAESLVLKDPESRRSILEWPYNLLRRYGRDKLVFLIEAGRRCESGPGTFTFETRQGDDIFSRIETAVQEQRSTVVAGTKRRPNSPLPSIPDSAGMGWLPNDSNPRPLLVSKSLNTPDASKAIYTDPANMIGLSKPMSSNVFDHPDSPEIVYAEPLDAIKTPFLVRVGQPSSTSGTPGYSKQSEPVYSSPVNCVCPPLHPDHCANQSEPVYSEVSREALHSQQEVVYREPGEGAYPTTDLLEDDITSEVTEDQSMEDPSALYSQVNKPPKLSQILSSQVSKPPKLSQTRHRLPHRGQLSPDVVYEDLGLI</sequence>
<dbReference type="PROSITE" id="PS51064">
    <property type="entry name" value="IRS_PTB"/>
    <property type="match status" value="1"/>
</dbReference>
<evidence type="ECO:0000313" key="5">
    <source>
        <dbReference type="EMBL" id="KAL2097665.1"/>
    </source>
</evidence>
<evidence type="ECO:0000256" key="2">
    <source>
        <dbReference type="ARBA" id="ARBA00022553"/>
    </source>
</evidence>
<dbReference type="InterPro" id="IPR002404">
    <property type="entry name" value="IRS_PTB"/>
</dbReference>
<dbReference type="PANTHER" id="PTHR21258">
    <property type="entry name" value="DOCKING PROTEIN RELATED"/>
    <property type="match status" value="1"/>
</dbReference>
<evidence type="ECO:0000256" key="1">
    <source>
        <dbReference type="ARBA" id="ARBA00010955"/>
    </source>
</evidence>
<dbReference type="EMBL" id="JBHFQA010000006">
    <property type="protein sequence ID" value="KAL2097665.1"/>
    <property type="molecule type" value="Genomic_DNA"/>
</dbReference>
<dbReference type="CDD" id="cd01203">
    <property type="entry name" value="PTB_DOK1_DOK2_DOK3"/>
    <property type="match status" value="1"/>
</dbReference>
<dbReference type="PANTHER" id="PTHR21258:SF46">
    <property type="entry name" value="DOCKING PROTEIN 1"/>
    <property type="match status" value="1"/>
</dbReference>
<comment type="similarity">
    <text evidence="1">Belongs to the DOK family. Type A subfamily.</text>
</comment>
<protein>
    <recommendedName>
        <fullName evidence="4">IRS-type PTB domain-containing protein</fullName>
    </recommendedName>
</protein>
<comment type="caution">
    <text evidence="5">The sequence shown here is derived from an EMBL/GenBank/DDBJ whole genome shotgun (WGS) entry which is preliminary data.</text>
</comment>